<evidence type="ECO:0000313" key="8">
    <source>
        <dbReference type="EMBL" id="KAF9151273.1"/>
    </source>
</evidence>
<keyword evidence="3" id="KW-0805">Transcription regulation</keyword>
<dbReference type="AlphaFoldDB" id="A0A9P5VBQ5"/>
<dbReference type="SUPFAM" id="SSF57716">
    <property type="entry name" value="Glucocorticoid receptor-like (DNA-binding domain)"/>
    <property type="match status" value="1"/>
</dbReference>
<evidence type="ECO:0000256" key="2">
    <source>
        <dbReference type="ARBA" id="ARBA00010239"/>
    </source>
</evidence>
<name>A0A9P5VBQ5_9FUNG</name>
<comment type="caution">
    <text evidence="8">The sequence shown here is derived from an EMBL/GenBank/DDBJ whole genome shotgun (WGS) entry which is preliminary data.</text>
</comment>
<dbReference type="Proteomes" id="UP000748756">
    <property type="component" value="Unassembled WGS sequence"/>
</dbReference>
<feature type="compositionally biased region" description="Low complexity" evidence="6">
    <location>
        <begin position="470"/>
        <end position="490"/>
    </location>
</feature>
<evidence type="ECO:0000313" key="9">
    <source>
        <dbReference type="Proteomes" id="UP000748756"/>
    </source>
</evidence>
<dbReference type="GO" id="GO:0006338">
    <property type="term" value="P:chromatin remodeling"/>
    <property type="evidence" value="ECO:0007669"/>
    <property type="project" value="InterPro"/>
</dbReference>
<feature type="region of interest" description="Disordered" evidence="6">
    <location>
        <begin position="586"/>
        <end position="620"/>
    </location>
</feature>
<evidence type="ECO:0000256" key="1">
    <source>
        <dbReference type="ARBA" id="ARBA00004123"/>
    </source>
</evidence>
<comment type="subcellular location">
    <subcellularLocation>
        <location evidence="1">Nucleus</location>
    </subcellularLocation>
</comment>
<feature type="compositionally biased region" description="Low complexity" evidence="6">
    <location>
        <begin position="436"/>
        <end position="451"/>
    </location>
</feature>
<dbReference type="PANTHER" id="PTHR10019">
    <property type="entry name" value="SNF5"/>
    <property type="match status" value="1"/>
</dbReference>
<evidence type="ECO:0000256" key="4">
    <source>
        <dbReference type="ARBA" id="ARBA00023163"/>
    </source>
</evidence>
<comment type="similarity">
    <text evidence="2">Belongs to the SNF5 family.</text>
</comment>
<reference evidence="8" key="1">
    <citation type="journal article" date="2020" name="Fungal Divers.">
        <title>Resolving the Mortierellaceae phylogeny through synthesis of multi-gene phylogenetics and phylogenomics.</title>
        <authorList>
            <person name="Vandepol N."/>
            <person name="Liber J."/>
            <person name="Desiro A."/>
            <person name="Na H."/>
            <person name="Kennedy M."/>
            <person name="Barry K."/>
            <person name="Grigoriev I.V."/>
            <person name="Miller A.N."/>
            <person name="O'Donnell K."/>
            <person name="Stajich J.E."/>
            <person name="Bonito G."/>
        </authorList>
    </citation>
    <scope>NUCLEOTIDE SEQUENCE</scope>
    <source>
        <strain evidence="8">NRRL 6426</strain>
    </source>
</reference>
<evidence type="ECO:0000259" key="7">
    <source>
        <dbReference type="SMART" id="SM00401"/>
    </source>
</evidence>
<keyword evidence="9" id="KW-1185">Reference proteome</keyword>
<feature type="compositionally biased region" description="Acidic residues" evidence="6">
    <location>
        <begin position="587"/>
        <end position="596"/>
    </location>
</feature>
<feature type="compositionally biased region" description="Low complexity" evidence="6">
    <location>
        <begin position="504"/>
        <end position="520"/>
    </location>
</feature>
<dbReference type="InterPro" id="IPR013088">
    <property type="entry name" value="Znf_NHR/GATA"/>
</dbReference>
<feature type="compositionally biased region" description="Polar residues" evidence="6">
    <location>
        <begin position="413"/>
        <end position="430"/>
    </location>
</feature>
<dbReference type="GO" id="GO:0000228">
    <property type="term" value="C:nuclear chromosome"/>
    <property type="evidence" value="ECO:0007669"/>
    <property type="project" value="InterPro"/>
</dbReference>
<dbReference type="Gene3D" id="3.30.50.10">
    <property type="entry name" value="Erythroid Transcription Factor GATA-1, subunit A"/>
    <property type="match status" value="1"/>
</dbReference>
<gene>
    <name evidence="8" type="primary">SFH1_2</name>
    <name evidence="8" type="ORF">BG015_006863</name>
</gene>
<dbReference type="GO" id="GO:0043565">
    <property type="term" value="F:sequence-specific DNA binding"/>
    <property type="evidence" value="ECO:0007669"/>
    <property type="project" value="InterPro"/>
</dbReference>
<dbReference type="InterPro" id="IPR000679">
    <property type="entry name" value="Znf_GATA"/>
</dbReference>
<organism evidence="8 9">
    <name type="scientific">Linnemannia schmuckeri</name>
    <dbReference type="NCBI Taxonomy" id="64567"/>
    <lineage>
        <taxon>Eukaryota</taxon>
        <taxon>Fungi</taxon>
        <taxon>Fungi incertae sedis</taxon>
        <taxon>Mucoromycota</taxon>
        <taxon>Mortierellomycotina</taxon>
        <taxon>Mortierellomycetes</taxon>
        <taxon>Mortierellales</taxon>
        <taxon>Mortierellaceae</taxon>
        <taxon>Linnemannia</taxon>
    </lineage>
</organism>
<dbReference type="SMART" id="SM00401">
    <property type="entry name" value="ZnF_GATA"/>
    <property type="match status" value="1"/>
</dbReference>
<dbReference type="Pfam" id="PF00320">
    <property type="entry name" value="GATA"/>
    <property type="match status" value="1"/>
</dbReference>
<feature type="compositionally biased region" description="Polar residues" evidence="6">
    <location>
        <begin position="600"/>
        <end position="614"/>
    </location>
</feature>
<evidence type="ECO:0000256" key="6">
    <source>
        <dbReference type="SAM" id="MobiDB-lite"/>
    </source>
</evidence>
<dbReference type="GO" id="GO:0006355">
    <property type="term" value="P:regulation of DNA-templated transcription"/>
    <property type="evidence" value="ECO:0007669"/>
    <property type="project" value="InterPro"/>
</dbReference>
<dbReference type="EMBL" id="JAAAUQ010000336">
    <property type="protein sequence ID" value="KAF9151273.1"/>
    <property type="molecule type" value="Genomic_DNA"/>
</dbReference>
<dbReference type="Pfam" id="PF04855">
    <property type="entry name" value="SNF5"/>
    <property type="match status" value="1"/>
</dbReference>
<evidence type="ECO:0000256" key="5">
    <source>
        <dbReference type="ARBA" id="ARBA00023242"/>
    </source>
</evidence>
<dbReference type="GO" id="GO:0008270">
    <property type="term" value="F:zinc ion binding"/>
    <property type="evidence" value="ECO:0007669"/>
    <property type="project" value="InterPro"/>
</dbReference>
<keyword evidence="5" id="KW-0539">Nucleus</keyword>
<feature type="region of interest" description="Disordered" evidence="6">
    <location>
        <begin position="389"/>
        <end position="547"/>
    </location>
</feature>
<evidence type="ECO:0000256" key="3">
    <source>
        <dbReference type="ARBA" id="ARBA00023015"/>
    </source>
</evidence>
<feature type="region of interest" description="Disordered" evidence="6">
    <location>
        <begin position="973"/>
        <end position="1003"/>
    </location>
</feature>
<keyword evidence="4" id="KW-0804">Transcription</keyword>
<feature type="domain" description="GATA-type" evidence="7">
    <location>
        <begin position="900"/>
        <end position="954"/>
    </location>
</feature>
<feature type="compositionally biased region" description="Polar residues" evidence="6">
    <location>
        <begin position="452"/>
        <end position="469"/>
    </location>
</feature>
<proteinExistence type="inferred from homology"/>
<sequence length="1003" mass="110127">MEVSAPFLPQSIATLISTVSLGARALLETLQHGTSATLGISRRSLLAAVSTAKILNVLKGSAGPNDAFTMLLDKYTSLGVYVIHHSFTLTELFAISGLQLVSNTLTAGIRKTIKDPCTLMAERRLEPDLETYSLGKAAHKNISLHIMEHILGDVTVLEADNWSQDWIGVNVYKTFSHADLNDIINFKITFDSSYTNVVISADLNSIDPEEREREARIMKNHCARIDVEFTFPKYSDNVRRLFARTQKGDIRIRTEGVTMIFRELYLETLMGDVLFEAGTVQTSTTIRTGKGKVQGTIRTLEQVDITTAMGDIALVVDARPGLHGTDDGKFNVTLQSAKSSIDLGLSEEYTGRFSLESGIDRPTFGLSPNYTDVLKVSKRTATSLEGWISNGFSDRPRRLPSVSASAPSGLVHAQSSSMTSWVNHTTASMQNPPPSASSSSRRTGGSDRGSPAPSTYSTRTSRHQSQTIAPQTTPYPQPLQQQQQQSVFRPYQPPVQPNHHGQHQQRQQSQPIYPNGAAAPGPGGHHHPYVPQGFPPSANRGRGGEMPAGALGTYSTYASRIREANSALILPPALGRRAKRAVVSMAESDEDDWDFEDNSRGTPTSRAQRQQQAQMEKERLEKEKKAWTRRARKTRHPIHSQKDLDAVADQDAILVPIRLDIDTDDYRLRDTFTWNVNEQLMTPESFAEILCDDLDLSTAKFVPEIAQSIRNQIAEFEPVAEVQVPNEGSRVVIQLDLHVGGINLRDRFEWDVGSELTPEEFSRQLAADLGIGGEFVTMIAHEIHEQLYRFKQDRLLDRGFEAEPLYSGFRHLEEAESWAPALETLTAEEYERVLEDRERSVRRNRRATSSYVKRRGGPIYAAASAPGIGIGSGYISKIATKRGRNASSSQRHLNMVDMAAFENWQCQHCGLGAHSTVLLRAGPGGDKTLCNTCGLSWAVHGGVLPAERLDLFRIAPVTSASADVQMVVDGSGSVKDDEQEVGTPSGATSSSVGTPALVSEVGA</sequence>
<protein>
    <submittedName>
        <fullName evidence="8">Chromatin structure remodeling complex protein sfh1</fullName>
    </submittedName>
</protein>
<dbReference type="OrthoDB" id="10258327at2759"/>
<dbReference type="InterPro" id="IPR006939">
    <property type="entry name" value="SNF5"/>
</dbReference>
<accession>A0A9P5VBQ5</accession>